<dbReference type="SUPFAM" id="SSF53067">
    <property type="entry name" value="Actin-like ATPase domain"/>
    <property type="match status" value="2"/>
</dbReference>
<evidence type="ECO:0000313" key="2">
    <source>
        <dbReference type="EMBL" id="PAU68470.1"/>
    </source>
</evidence>
<dbReference type="EMBL" id="MVOH01000006">
    <property type="protein sequence ID" value="PAU68470.1"/>
    <property type="molecule type" value="Genomic_DNA"/>
</dbReference>
<dbReference type="PANTHER" id="PTHR18964">
    <property type="entry name" value="ROK (REPRESSOR, ORF, KINASE) FAMILY"/>
    <property type="match status" value="1"/>
</dbReference>
<dbReference type="PANTHER" id="PTHR18964:SF149">
    <property type="entry name" value="BIFUNCTIONAL UDP-N-ACETYLGLUCOSAMINE 2-EPIMERASE_N-ACETYLMANNOSAMINE KINASE"/>
    <property type="match status" value="1"/>
</dbReference>
<dbReference type="Pfam" id="PF13412">
    <property type="entry name" value="HTH_24"/>
    <property type="match status" value="1"/>
</dbReference>
<keyword evidence="3" id="KW-1185">Reference proteome</keyword>
<dbReference type="CDD" id="cd00090">
    <property type="entry name" value="HTH_ARSR"/>
    <property type="match status" value="1"/>
</dbReference>
<dbReference type="Gene3D" id="1.10.10.10">
    <property type="entry name" value="Winged helix-like DNA-binding domain superfamily/Winged helix DNA-binding domain"/>
    <property type="match status" value="1"/>
</dbReference>
<proteinExistence type="inferred from homology"/>
<dbReference type="InterPro" id="IPR043129">
    <property type="entry name" value="ATPase_NBD"/>
</dbReference>
<comment type="similarity">
    <text evidence="1">Belongs to the ROK (NagC/XylR) family.</text>
</comment>
<dbReference type="AlphaFoldDB" id="A0A2A2EHM4"/>
<dbReference type="InterPro" id="IPR036388">
    <property type="entry name" value="WH-like_DNA-bd_sf"/>
</dbReference>
<dbReference type="RefSeq" id="WP_095614650.1">
    <property type="nucleotide sequence ID" value="NZ_MVOH01000006.1"/>
</dbReference>
<dbReference type="Pfam" id="PF00480">
    <property type="entry name" value="ROK"/>
    <property type="match status" value="1"/>
</dbReference>
<dbReference type="Proteomes" id="UP000218399">
    <property type="component" value="Unassembled WGS sequence"/>
</dbReference>
<dbReference type="OrthoDB" id="4083144at2"/>
<dbReference type="InterPro" id="IPR036390">
    <property type="entry name" value="WH_DNA-bd_sf"/>
</dbReference>
<accession>A0A2A2EHM4</accession>
<comment type="caution">
    <text evidence="2">The sequence shown here is derived from an EMBL/GenBank/DDBJ whole genome shotgun (WGS) entry which is preliminary data.</text>
</comment>
<evidence type="ECO:0000256" key="1">
    <source>
        <dbReference type="ARBA" id="ARBA00006479"/>
    </source>
</evidence>
<dbReference type="InterPro" id="IPR000600">
    <property type="entry name" value="ROK"/>
</dbReference>
<evidence type="ECO:0000313" key="3">
    <source>
        <dbReference type="Proteomes" id="UP000218399"/>
    </source>
</evidence>
<gene>
    <name evidence="2" type="ORF">B1526_0655</name>
</gene>
<dbReference type="Gene3D" id="3.30.420.40">
    <property type="match status" value="2"/>
</dbReference>
<protein>
    <submittedName>
        <fullName evidence="2">Repressor in the Rok (NagC/XylR) family</fullName>
    </submittedName>
</protein>
<dbReference type="SUPFAM" id="SSF46785">
    <property type="entry name" value="Winged helix' DNA-binding domain"/>
    <property type="match status" value="1"/>
</dbReference>
<dbReference type="InterPro" id="IPR011991">
    <property type="entry name" value="ArsR-like_HTH"/>
</dbReference>
<sequence length="370" mass="39274">MTTLDPLPLLPDGAREILALLYTREPCAKRRIADELGISAPTLNARLHVLEEAGLITASGFGQSTGGRRAVTYTFNSRRRCAIGVTIRSTEIVCIALGLDGATIREQHTTIAAHADVSFYGRAAHIIDAFAAQLDADGVPPLGIGLAVPAHINAASSLDYDAIAARVTLPVTPTERYCAYALAELRVRAHLTDAVCLFLGNHIGSAVLQGGEAHTGALEHMPLDPSGPECECGANGCLNVYCSSANLTEEGESLPGFFGVLEQGELHHRERMRDWLCSMAHAIVNIRAVFAADIVLCGPIAGFLDNTEIAQLDRLVAGHPAAARPTPPTNAHAASPRPTITRGLCDMYQDADGAAFAIVRDHLRALSLIR</sequence>
<name>A0A2A2EHM4_9BIFI</name>
<organism evidence="2 3">
    <name type="scientific">Bifidobacterium criceti</name>
    <dbReference type="NCBI Taxonomy" id="1960969"/>
    <lineage>
        <taxon>Bacteria</taxon>
        <taxon>Bacillati</taxon>
        <taxon>Actinomycetota</taxon>
        <taxon>Actinomycetes</taxon>
        <taxon>Bifidobacteriales</taxon>
        <taxon>Bifidobacteriaceae</taxon>
        <taxon>Bifidobacterium</taxon>
    </lineage>
</organism>
<reference evidence="2 3" key="1">
    <citation type="journal article" date="2017" name="ISME J.">
        <title>Unveiling bifidobacterial biogeography across the mammalian branch of the tree of life.</title>
        <authorList>
            <person name="Milani C."/>
            <person name="Mangifesta M."/>
            <person name="Mancabelli L."/>
            <person name="Lugli G.A."/>
            <person name="James K."/>
            <person name="Duranti S."/>
            <person name="Turroni F."/>
            <person name="Ferrario C."/>
            <person name="Ossiprandi M.C."/>
            <person name="van Sinderen D."/>
            <person name="Ventura M."/>
        </authorList>
    </citation>
    <scope>NUCLEOTIDE SEQUENCE [LARGE SCALE GENOMIC DNA]</scope>
    <source>
        <strain evidence="3">Ham19E</strain>
    </source>
</reference>